<protein>
    <submittedName>
        <fullName evidence="1">Uncharacterized protein</fullName>
    </submittedName>
</protein>
<dbReference type="AlphaFoldDB" id="E4WV58"/>
<dbReference type="InParanoid" id="E4WV58"/>
<dbReference type="EMBL" id="FN653017">
    <property type="protein sequence ID" value="CBY21011.1"/>
    <property type="molecule type" value="Genomic_DNA"/>
</dbReference>
<gene>
    <name evidence="1" type="ORF">GSOID_T00008761001</name>
</gene>
<evidence type="ECO:0000313" key="2">
    <source>
        <dbReference type="Proteomes" id="UP000001307"/>
    </source>
</evidence>
<organism evidence="1 2">
    <name type="scientific">Oikopleura dioica</name>
    <name type="common">Tunicate</name>
    <dbReference type="NCBI Taxonomy" id="34765"/>
    <lineage>
        <taxon>Eukaryota</taxon>
        <taxon>Metazoa</taxon>
        <taxon>Chordata</taxon>
        <taxon>Tunicata</taxon>
        <taxon>Appendicularia</taxon>
        <taxon>Copelata</taxon>
        <taxon>Oikopleuridae</taxon>
        <taxon>Oikopleura</taxon>
    </lineage>
</organism>
<name>E4WV58_OIKDI</name>
<reference evidence="1 2" key="1">
    <citation type="journal article" date="2010" name="Science">
        <title>Plasticity of animal genome architecture unmasked by rapid evolution of a pelagic tunicate.</title>
        <authorList>
            <person name="Denoeud F."/>
            <person name="Henriet S."/>
            <person name="Mungpakdee S."/>
            <person name="Aury J.M."/>
            <person name="Da Silva C."/>
            <person name="Brinkmann H."/>
            <person name="Mikhaleva J."/>
            <person name="Olsen L.C."/>
            <person name="Jubin C."/>
            <person name="Canestro C."/>
            <person name="Bouquet J.M."/>
            <person name="Danks G."/>
            <person name="Poulain J."/>
            <person name="Campsteijn C."/>
            <person name="Adamski M."/>
            <person name="Cross I."/>
            <person name="Yadetie F."/>
            <person name="Muffato M."/>
            <person name="Louis A."/>
            <person name="Butcher S."/>
            <person name="Tsagkogeorga G."/>
            <person name="Konrad A."/>
            <person name="Singh S."/>
            <person name="Jensen M.F."/>
            <person name="Cong E.H."/>
            <person name="Eikeseth-Otteraa H."/>
            <person name="Noel B."/>
            <person name="Anthouard V."/>
            <person name="Porcel B.M."/>
            <person name="Kachouri-Lafond R."/>
            <person name="Nishino A."/>
            <person name="Ugolini M."/>
            <person name="Chourrout P."/>
            <person name="Nishida H."/>
            <person name="Aasland R."/>
            <person name="Huzurbazar S."/>
            <person name="Westhof E."/>
            <person name="Delsuc F."/>
            <person name="Lehrach H."/>
            <person name="Reinhardt R."/>
            <person name="Weissenbach J."/>
            <person name="Roy S.W."/>
            <person name="Artiguenave F."/>
            <person name="Postlethwait J.H."/>
            <person name="Manak J.R."/>
            <person name="Thompson E.M."/>
            <person name="Jaillon O."/>
            <person name="Du Pasquier L."/>
            <person name="Boudinot P."/>
            <person name="Liberles D.A."/>
            <person name="Volff J.N."/>
            <person name="Philippe H."/>
            <person name="Lenhard B."/>
            <person name="Roest Crollius H."/>
            <person name="Wincker P."/>
            <person name="Chourrout D."/>
        </authorList>
    </citation>
    <scope>NUCLEOTIDE SEQUENCE [LARGE SCALE GENOMIC DNA]</scope>
</reference>
<sequence length="72" mass="8453">MIYLLGRDCPLSFLGFKNYSRSKSPYELNREKHIADEALKKRHSLKSPTIPNLNREGRRMSRNVNISQCLIF</sequence>
<proteinExistence type="predicted"/>
<keyword evidence="2" id="KW-1185">Reference proteome</keyword>
<dbReference type="Proteomes" id="UP000001307">
    <property type="component" value="Unassembled WGS sequence"/>
</dbReference>
<evidence type="ECO:0000313" key="1">
    <source>
        <dbReference type="EMBL" id="CBY21011.1"/>
    </source>
</evidence>
<accession>E4WV58</accession>